<organism evidence="2 3">
    <name type="scientific">Aegilops tauschii subsp. strangulata</name>
    <name type="common">Goatgrass</name>
    <dbReference type="NCBI Taxonomy" id="200361"/>
    <lineage>
        <taxon>Eukaryota</taxon>
        <taxon>Viridiplantae</taxon>
        <taxon>Streptophyta</taxon>
        <taxon>Embryophyta</taxon>
        <taxon>Tracheophyta</taxon>
        <taxon>Spermatophyta</taxon>
        <taxon>Magnoliopsida</taxon>
        <taxon>Liliopsida</taxon>
        <taxon>Poales</taxon>
        <taxon>Poaceae</taxon>
        <taxon>BOP clade</taxon>
        <taxon>Pooideae</taxon>
        <taxon>Triticodae</taxon>
        <taxon>Triticeae</taxon>
        <taxon>Triticinae</taxon>
        <taxon>Aegilops</taxon>
    </lineage>
</organism>
<evidence type="ECO:0000256" key="1">
    <source>
        <dbReference type="SAM" id="Phobius"/>
    </source>
</evidence>
<accession>A0A453L2T2</accession>
<dbReference type="Gramene" id="AET5Gv20611800.17">
    <property type="protein sequence ID" value="AET5Gv20611800.17"/>
    <property type="gene ID" value="AET5Gv20611800"/>
</dbReference>
<evidence type="ECO:0000313" key="2">
    <source>
        <dbReference type="EnsemblPlants" id="AET5Gv20611800.17"/>
    </source>
</evidence>
<dbReference type="EnsemblPlants" id="AET5Gv20611800.17">
    <property type="protein sequence ID" value="AET5Gv20611800.17"/>
    <property type="gene ID" value="AET5Gv20611800"/>
</dbReference>
<protein>
    <submittedName>
        <fullName evidence="2">Uncharacterized protein</fullName>
    </submittedName>
</protein>
<feature type="transmembrane region" description="Helical" evidence="1">
    <location>
        <begin position="41"/>
        <end position="61"/>
    </location>
</feature>
<keyword evidence="1" id="KW-0812">Transmembrane</keyword>
<reference evidence="3" key="2">
    <citation type="journal article" date="2017" name="Nat. Plants">
        <title>The Aegilops tauschii genome reveals multiple impacts of transposons.</title>
        <authorList>
            <person name="Zhao G."/>
            <person name="Zou C."/>
            <person name="Li K."/>
            <person name="Wang K."/>
            <person name="Li T."/>
            <person name="Gao L."/>
            <person name="Zhang X."/>
            <person name="Wang H."/>
            <person name="Yang Z."/>
            <person name="Liu X."/>
            <person name="Jiang W."/>
            <person name="Mao L."/>
            <person name="Kong X."/>
            <person name="Jiao Y."/>
            <person name="Jia J."/>
        </authorList>
    </citation>
    <scope>NUCLEOTIDE SEQUENCE [LARGE SCALE GENOMIC DNA]</scope>
    <source>
        <strain evidence="3">cv. AL8/78</strain>
    </source>
</reference>
<keyword evidence="3" id="KW-1185">Reference proteome</keyword>
<dbReference type="AlphaFoldDB" id="A0A453L2T2"/>
<reference evidence="2" key="4">
    <citation type="submission" date="2019-03" db="UniProtKB">
        <authorList>
            <consortium name="EnsemblPlants"/>
        </authorList>
    </citation>
    <scope>IDENTIFICATION</scope>
</reference>
<reference evidence="3" key="1">
    <citation type="journal article" date="2014" name="Science">
        <title>Ancient hybridizations among the ancestral genomes of bread wheat.</title>
        <authorList>
            <consortium name="International Wheat Genome Sequencing Consortium,"/>
            <person name="Marcussen T."/>
            <person name="Sandve S.R."/>
            <person name="Heier L."/>
            <person name="Spannagl M."/>
            <person name="Pfeifer M."/>
            <person name="Jakobsen K.S."/>
            <person name="Wulff B.B."/>
            <person name="Steuernagel B."/>
            <person name="Mayer K.F."/>
            <person name="Olsen O.A."/>
        </authorList>
    </citation>
    <scope>NUCLEOTIDE SEQUENCE [LARGE SCALE GENOMIC DNA]</scope>
    <source>
        <strain evidence="3">cv. AL8/78</strain>
    </source>
</reference>
<evidence type="ECO:0000313" key="3">
    <source>
        <dbReference type="Proteomes" id="UP000015105"/>
    </source>
</evidence>
<reference evidence="2" key="5">
    <citation type="journal article" date="2021" name="G3 (Bethesda)">
        <title>Aegilops tauschii genome assembly Aet v5.0 features greater sequence contiguity and improved annotation.</title>
        <authorList>
            <person name="Wang L."/>
            <person name="Zhu T."/>
            <person name="Rodriguez J.C."/>
            <person name="Deal K.R."/>
            <person name="Dubcovsky J."/>
            <person name="McGuire P.E."/>
            <person name="Lux T."/>
            <person name="Spannagl M."/>
            <person name="Mayer K.F.X."/>
            <person name="Baldrich P."/>
            <person name="Meyers B.C."/>
            <person name="Huo N."/>
            <person name="Gu Y.Q."/>
            <person name="Zhou H."/>
            <person name="Devos K.M."/>
            <person name="Bennetzen J.L."/>
            <person name="Unver T."/>
            <person name="Budak H."/>
            <person name="Gulick P.J."/>
            <person name="Galiba G."/>
            <person name="Kalapos B."/>
            <person name="Nelson D.R."/>
            <person name="Li P."/>
            <person name="You F.M."/>
            <person name="Luo M.C."/>
            <person name="Dvorak J."/>
        </authorList>
    </citation>
    <scope>NUCLEOTIDE SEQUENCE [LARGE SCALE GENOMIC DNA]</scope>
    <source>
        <strain evidence="2">cv. AL8/78</strain>
    </source>
</reference>
<sequence length="73" mass="8656">LFSLSFPYGCIQTCIYHSTFDISTTFLLCRRWSWACFCSHILYFAFCSINRSLIFTLLMLFMQVSWFPLVTCL</sequence>
<keyword evidence="1" id="KW-0472">Membrane</keyword>
<name>A0A453L2T2_AEGTS</name>
<proteinExistence type="predicted"/>
<keyword evidence="1" id="KW-1133">Transmembrane helix</keyword>
<reference evidence="2" key="3">
    <citation type="journal article" date="2017" name="Nature">
        <title>Genome sequence of the progenitor of the wheat D genome Aegilops tauschii.</title>
        <authorList>
            <person name="Luo M.C."/>
            <person name="Gu Y.Q."/>
            <person name="Puiu D."/>
            <person name="Wang H."/>
            <person name="Twardziok S.O."/>
            <person name="Deal K.R."/>
            <person name="Huo N."/>
            <person name="Zhu T."/>
            <person name="Wang L."/>
            <person name="Wang Y."/>
            <person name="McGuire P.E."/>
            <person name="Liu S."/>
            <person name="Long H."/>
            <person name="Ramasamy R.K."/>
            <person name="Rodriguez J.C."/>
            <person name="Van S.L."/>
            <person name="Yuan L."/>
            <person name="Wang Z."/>
            <person name="Xia Z."/>
            <person name="Xiao L."/>
            <person name="Anderson O.D."/>
            <person name="Ouyang S."/>
            <person name="Liang Y."/>
            <person name="Zimin A.V."/>
            <person name="Pertea G."/>
            <person name="Qi P."/>
            <person name="Bennetzen J.L."/>
            <person name="Dai X."/>
            <person name="Dawson M.W."/>
            <person name="Muller H.G."/>
            <person name="Kugler K."/>
            <person name="Rivarola-Duarte L."/>
            <person name="Spannagl M."/>
            <person name="Mayer K.F.X."/>
            <person name="Lu F.H."/>
            <person name="Bevan M.W."/>
            <person name="Leroy P."/>
            <person name="Li P."/>
            <person name="You F.M."/>
            <person name="Sun Q."/>
            <person name="Liu Z."/>
            <person name="Lyons E."/>
            <person name="Wicker T."/>
            <person name="Salzberg S.L."/>
            <person name="Devos K.M."/>
            <person name="Dvorak J."/>
        </authorList>
    </citation>
    <scope>NUCLEOTIDE SEQUENCE [LARGE SCALE GENOMIC DNA]</scope>
    <source>
        <strain evidence="2">cv. AL8/78</strain>
    </source>
</reference>
<dbReference type="Proteomes" id="UP000015105">
    <property type="component" value="Chromosome 5D"/>
</dbReference>